<proteinExistence type="inferred from homology"/>
<dbReference type="GO" id="GO:0008541">
    <property type="term" value="C:proteasome regulatory particle, lid subcomplex"/>
    <property type="evidence" value="ECO:0007669"/>
    <property type="project" value="TreeGrafter"/>
</dbReference>
<name>A0A6A6P1I2_9PEZI</name>
<accession>A0A6A6P1I2</accession>
<feature type="domain" description="PCI" evidence="4">
    <location>
        <begin position="210"/>
        <end position="395"/>
    </location>
</feature>
<dbReference type="GO" id="GO:0043161">
    <property type="term" value="P:proteasome-mediated ubiquitin-dependent protein catabolic process"/>
    <property type="evidence" value="ECO:0007669"/>
    <property type="project" value="TreeGrafter"/>
</dbReference>
<dbReference type="EMBL" id="MU001680">
    <property type="protein sequence ID" value="KAF2457617.1"/>
    <property type="molecule type" value="Genomic_DNA"/>
</dbReference>
<dbReference type="Gene3D" id="1.25.40.990">
    <property type="match status" value="1"/>
</dbReference>
<dbReference type="InterPro" id="IPR033464">
    <property type="entry name" value="CSN8_PSD8_EIF3K"/>
</dbReference>
<evidence type="ECO:0000256" key="1">
    <source>
        <dbReference type="ARBA" id="ARBA00009627"/>
    </source>
</evidence>
<dbReference type="FunFam" id="1.25.40.990:FF:000001">
    <property type="entry name" value="26S proteasome non-ATPase regulatory subunit"/>
    <property type="match status" value="1"/>
</dbReference>
<dbReference type="OrthoDB" id="8775810at2759"/>
<keyword evidence="6" id="KW-1185">Reference proteome</keyword>
<dbReference type="PROSITE" id="PS50250">
    <property type="entry name" value="PCI"/>
    <property type="match status" value="1"/>
</dbReference>
<dbReference type="InterPro" id="IPR006746">
    <property type="entry name" value="26S_Psome_Rpn12"/>
</dbReference>
<reference evidence="5" key="1">
    <citation type="journal article" date="2020" name="Stud. Mycol.">
        <title>101 Dothideomycetes genomes: a test case for predicting lifestyles and emergence of pathogens.</title>
        <authorList>
            <person name="Haridas S."/>
            <person name="Albert R."/>
            <person name="Binder M."/>
            <person name="Bloem J."/>
            <person name="Labutti K."/>
            <person name="Salamov A."/>
            <person name="Andreopoulos B."/>
            <person name="Baker S."/>
            <person name="Barry K."/>
            <person name="Bills G."/>
            <person name="Bluhm B."/>
            <person name="Cannon C."/>
            <person name="Castanera R."/>
            <person name="Culley D."/>
            <person name="Daum C."/>
            <person name="Ezra D."/>
            <person name="Gonzalez J."/>
            <person name="Henrissat B."/>
            <person name="Kuo A."/>
            <person name="Liang C."/>
            <person name="Lipzen A."/>
            <person name="Lutzoni F."/>
            <person name="Magnuson J."/>
            <person name="Mondo S."/>
            <person name="Nolan M."/>
            <person name="Ohm R."/>
            <person name="Pangilinan J."/>
            <person name="Park H.-J."/>
            <person name="Ramirez L."/>
            <person name="Alfaro M."/>
            <person name="Sun H."/>
            <person name="Tritt A."/>
            <person name="Yoshinaga Y."/>
            <person name="Zwiers L.-H."/>
            <person name="Turgeon B."/>
            <person name="Goodwin S."/>
            <person name="Spatafora J."/>
            <person name="Crous P."/>
            <person name="Grigoriev I."/>
        </authorList>
    </citation>
    <scope>NUCLEOTIDE SEQUENCE</scope>
    <source>
        <strain evidence="5">ATCC 16933</strain>
    </source>
</reference>
<feature type="region of interest" description="Disordered" evidence="3">
    <location>
        <begin position="58"/>
        <end position="91"/>
    </location>
</feature>
<protein>
    <submittedName>
        <fullName evidence="5">SAC3/GANP/Nin1/mts3/eIF-3 p25 family-domain-containing protein</fullName>
    </submittedName>
</protein>
<dbReference type="AlphaFoldDB" id="A0A6A6P1I2"/>
<evidence type="ECO:0000313" key="6">
    <source>
        <dbReference type="Proteomes" id="UP000799766"/>
    </source>
</evidence>
<feature type="compositionally biased region" description="Low complexity" evidence="3">
    <location>
        <begin position="65"/>
        <end position="88"/>
    </location>
</feature>
<organism evidence="5 6">
    <name type="scientific">Lineolata rhizophorae</name>
    <dbReference type="NCBI Taxonomy" id="578093"/>
    <lineage>
        <taxon>Eukaryota</taxon>
        <taxon>Fungi</taxon>
        <taxon>Dikarya</taxon>
        <taxon>Ascomycota</taxon>
        <taxon>Pezizomycotina</taxon>
        <taxon>Dothideomycetes</taxon>
        <taxon>Dothideomycetes incertae sedis</taxon>
        <taxon>Lineolatales</taxon>
        <taxon>Lineolataceae</taxon>
        <taxon>Lineolata</taxon>
    </lineage>
</organism>
<evidence type="ECO:0000313" key="5">
    <source>
        <dbReference type="EMBL" id="KAF2457617.1"/>
    </source>
</evidence>
<gene>
    <name evidence="5" type="ORF">BDY21DRAFT_371785</name>
</gene>
<evidence type="ECO:0000259" key="4">
    <source>
        <dbReference type="PROSITE" id="PS50250"/>
    </source>
</evidence>
<dbReference type="Proteomes" id="UP000799766">
    <property type="component" value="Unassembled WGS sequence"/>
</dbReference>
<dbReference type="GO" id="GO:0005634">
    <property type="term" value="C:nucleus"/>
    <property type="evidence" value="ECO:0007669"/>
    <property type="project" value="TreeGrafter"/>
</dbReference>
<comment type="similarity">
    <text evidence="1">Belongs to the proteasome subunit S14 family.</text>
</comment>
<dbReference type="GO" id="GO:0005829">
    <property type="term" value="C:cytosol"/>
    <property type="evidence" value="ECO:0007669"/>
    <property type="project" value="TreeGrafter"/>
</dbReference>
<evidence type="ECO:0000256" key="3">
    <source>
        <dbReference type="SAM" id="MobiDB-lite"/>
    </source>
</evidence>
<dbReference type="Pfam" id="PF10075">
    <property type="entry name" value="CSN8_PSD8_EIF3K"/>
    <property type="match status" value="1"/>
</dbReference>
<dbReference type="PANTHER" id="PTHR12387">
    <property type="entry name" value="26S PROTEASOME NON-ATPASE REGULATORY SUBUNIT 8"/>
    <property type="match status" value="1"/>
</dbReference>
<dbReference type="PANTHER" id="PTHR12387:SF0">
    <property type="entry name" value="26S PROTEASOME NON-ATPASE REGULATORY SUBUNIT 8"/>
    <property type="match status" value="1"/>
</dbReference>
<sequence length="415" mass="45248">MAEDHGMHSETDSSPMNSYFIPHRLFEGSELPWRRRDGGWNRWSPLVDRAGMTQHVLPARRPARRAPAGSTPSSPATAPTPSSSAPTAFRHQPAPKTHILAASSVAAKGKAPVTAITTQAALPPPLPPQPPSPTAMAGAELRGLLDQLHRSLSSHDYSSTTDLLSRAKVCLLRLDALLPTEATPTGALRAARETLELGALVSIRQRDPDAFTRYFQQLQPFYDLPVARLPAQGGNASKITGLYLLLLLSQGDYAAFHTLLERLEVAAAEAPDDGSRGSKLDDDVFIQYPIRLEQALMEGSYDRVWGETKGERVPSEEFGVFAEVLIGTIRSEIASCSEKSYPSLPISNAKNLFFLDSEGAVVYFAQDRGWTVKDGRIYFPQPDDSLMGTEKDILVTSGQVIENTLGYARELETIV</sequence>
<evidence type="ECO:0000256" key="2">
    <source>
        <dbReference type="ARBA" id="ARBA00022942"/>
    </source>
</evidence>
<dbReference type="InterPro" id="IPR000717">
    <property type="entry name" value="PCI_dom"/>
</dbReference>
<keyword evidence="2" id="KW-0647">Proteasome</keyword>